<evidence type="ECO:0000256" key="1">
    <source>
        <dbReference type="SAM" id="MobiDB-lite"/>
    </source>
</evidence>
<gene>
    <name evidence="2" type="ORF">HGRIS_003093</name>
</gene>
<protein>
    <submittedName>
        <fullName evidence="2">Uncharacterized protein</fullName>
    </submittedName>
</protein>
<accession>A0ABR3JNW7</accession>
<sequence>MGDHVLVRPASTLELRQAAQSLDEKLDSVLSAITQRTVETAQDSLLPRPLVSPTIPMTQQPPPAWPNLLSASSRVSAGLNCDHNTTRRFPHSEPSTRAGAAHKPQPEAVPIPGVFVADIGRDPGAWRRAISQWEVSDQTTGRPLRDWPESWYTGAMKNHTAPKHNLRKVVAEEWDRLGRSDTVFMEHYPETAMTLRKLVAAIRRRHGRQRNSKNGTPEEREARARQPSISEDSG</sequence>
<dbReference type="EMBL" id="JASNQZ010000006">
    <property type="protein sequence ID" value="KAL0956993.1"/>
    <property type="molecule type" value="Genomic_DNA"/>
</dbReference>
<proteinExistence type="predicted"/>
<evidence type="ECO:0000313" key="2">
    <source>
        <dbReference type="EMBL" id="KAL0956993.1"/>
    </source>
</evidence>
<feature type="region of interest" description="Disordered" evidence="1">
    <location>
        <begin position="85"/>
        <end position="108"/>
    </location>
</feature>
<reference evidence="3" key="1">
    <citation type="submission" date="2024-06" db="EMBL/GenBank/DDBJ databases">
        <title>Multi-omics analyses provide insights into the biosynthesis of the anticancer antibiotic pleurotin in Hohenbuehelia grisea.</title>
        <authorList>
            <person name="Weaver J.A."/>
            <person name="Alberti F."/>
        </authorList>
    </citation>
    <scope>NUCLEOTIDE SEQUENCE [LARGE SCALE GENOMIC DNA]</scope>
    <source>
        <strain evidence="3">T-177</strain>
    </source>
</reference>
<comment type="caution">
    <text evidence="2">The sequence shown here is derived from an EMBL/GenBank/DDBJ whole genome shotgun (WGS) entry which is preliminary data.</text>
</comment>
<keyword evidence="3" id="KW-1185">Reference proteome</keyword>
<organism evidence="2 3">
    <name type="scientific">Hohenbuehelia grisea</name>
    <dbReference type="NCBI Taxonomy" id="104357"/>
    <lineage>
        <taxon>Eukaryota</taxon>
        <taxon>Fungi</taxon>
        <taxon>Dikarya</taxon>
        <taxon>Basidiomycota</taxon>
        <taxon>Agaricomycotina</taxon>
        <taxon>Agaricomycetes</taxon>
        <taxon>Agaricomycetidae</taxon>
        <taxon>Agaricales</taxon>
        <taxon>Pleurotineae</taxon>
        <taxon>Pleurotaceae</taxon>
        <taxon>Hohenbuehelia</taxon>
    </lineage>
</organism>
<feature type="region of interest" description="Disordered" evidence="1">
    <location>
        <begin position="203"/>
        <end position="234"/>
    </location>
</feature>
<evidence type="ECO:0000313" key="3">
    <source>
        <dbReference type="Proteomes" id="UP001556367"/>
    </source>
</evidence>
<dbReference type="Proteomes" id="UP001556367">
    <property type="component" value="Unassembled WGS sequence"/>
</dbReference>
<name>A0ABR3JNW7_9AGAR</name>